<sequence length="207" mass="23570">MPGAEFSLIARASSSVITGLAKNITAQQEWPNIHAALVELHEILSEWAAAAGRTQYLIHESQGLTPKQIREAYKFVNVYVHPILRNGYIEAAERDLADVMSPPASIFHRWSSRKRRKSARRTLFSVLRIYCPDLLDEYEKAIADRKSWVHCNRKEIKRRVEELTAHERAVLGTQGMQSCAQLEAVRQQVELLIRERFPLGGAEPRGN</sequence>
<dbReference type="AlphaFoldDB" id="A0A6N9UE07"/>
<proteinExistence type="predicted"/>
<gene>
    <name evidence="1" type="ORF">G3I29_27590</name>
</gene>
<reference evidence="1 2" key="1">
    <citation type="submission" date="2020-01" db="EMBL/GenBank/DDBJ databases">
        <title>Insect and environment-associated Actinomycetes.</title>
        <authorList>
            <person name="Currrie C."/>
            <person name="Chevrette M."/>
            <person name="Carlson C."/>
            <person name="Stubbendieck R."/>
            <person name="Wendt-Pienkowski E."/>
        </authorList>
    </citation>
    <scope>NUCLEOTIDE SEQUENCE [LARGE SCALE GENOMIC DNA]</scope>
    <source>
        <strain evidence="1 2">SID11342</strain>
    </source>
</reference>
<organism evidence="1 2">
    <name type="scientific">Streptomyces halstedii</name>
    <dbReference type="NCBI Taxonomy" id="1944"/>
    <lineage>
        <taxon>Bacteria</taxon>
        <taxon>Bacillati</taxon>
        <taxon>Actinomycetota</taxon>
        <taxon>Actinomycetes</taxon>
        <taxon>Kitasatosporales</taxon>
        <taxon>Streptomycetaceae</taxon>
        <taxon>Streptomyces</taxon>
    </lineage>
</organism>
<evidence type="ECO:0000313" key="1">
    <source>
        <dbReference type="EMBL" id="NEA19185.1"/>
    </source>
</evidence>
<dbReference type="RefSeq" id="WP_164348472.1">
    <property type="nucleotide sequence ID" value="NZ_JAAGLQ010000595.1"/>
</dbReference>
<protein>
    <submittedName>
        <fullName evidence="1">Uncharacterized protein</fullName>
    </submittedName>
</protein>
<comment type="caution">
    <text evidence="1">The sequence shown here is derived from an EMBL/GenBank/DDBJ whole genome shotgun (WGS) entry which is preliminary data.</text>
</comment>
<dbReference type="EMBL" id="JAAGLQ010000595">
    <property type="protein sequence ID" value="NEA19185.1"/>
    <property type="molecule type" value="Genomic_DNA"/>
</dbReference>
<evidence type="ECO:0000313" key="2">
    <source>
        <dbReference type="Proteomes" id="UP000471293"/>
    </source>
</evidence>
<name>A0A6N9UE07_STRHA</name>
<accession>A0A6N9UE07</accession>
<dbReference type="Proteomes" id="UP000471293">
    <property type="component" value="Unassembled WGS sequence"/>
</dbReference>